<keyword evidence="3 6" id="KW-1133">Transmembrane helix</keyword>
<evidence type="ECO:0000256" key="5">
    <source>
        <dbReference type="ARBA" id="ARBA00038359"/>
    </source>
</evidence>
<sequence>MWIHKIHGLHAYEMSVERFNLYNILIVIGPSLFALCQFFAKFSILLFYHRLAPIPWFRVSVYLLMVLFAGYTLGIIAVMVFPCVPVAKSWDYTITGGRCVNRTMTLMAAALVNIVGELALLLVPMPILMKLQMPRMQKFGLFCMFAVGMLYVWLQSGVVLSVSLN</sequence>
<evidence type="ECO:0000256" key="3">
    <source>
        <dbReference type="ARBA" id="ARBA00022989"/>
    </source>
</evidence>
<comment type="caution">
    <text evidence="8">The sequence shown here is derived from an EMBL/GenBank/DDBJ whole genome shotgun (WGS) entry which is preliminary data.</text>
</comment>
<reference evidence="8 9" key="1">
    <citation type="submission" date="2024-02" db="EMBL/GenBank/DDBJ databases">
        <title>De novo assembly and annotation of 12 fungi associated with fruit tree decline syndrome in Ontario, Canada.</title>
        <authorList>
            <person name="Sulman M."/>
            <person name="Ellouze W."/>
            <person name="Ilyukhin E."/>
        </authorList>
    </citation>
    <scope>NUCLEOTIDE SEQUENCE [LARGE SCALE GENOMIC DNA]</scope>
    <source>
        <strain evidence="8 9">M1-105</strain>
    </source>
</reference>
<feature type="transmembrane region" description="Helical" evidence="6">
    <location>
        <begin position="20"/>
        <end position="40"/>
    </location>
</feature>
<comment type="subcellular location">
    <subcellularLocation>
        <location evidence="1">Membrane</location>
        <topology evidence="1">Multi-pass membrane protein</topology>
    </subcellularLocation>
</comment>
<dbReference type="PANTHER" id="PTHR33048:SF124">
    <property type="entry name" value="INTEGRAL MEMBRANE PROTEIN"/>
    <property type="match status" value="1"/>
</dbReference>
<dbReference type="PANTHER" id="PTHR33048">
    <property type="entry name" value="PTH11-LIKE INTEGRAL MEMBRANE PROTEIN (AFU_ORTHOLOGUE AFUA_5G11245)"/>
    <property type="match status" value="1"/>
</dbReference>
<dbReference type="Pfam" id="PF20684">
    <property type="entry name" value="Fung_rhodopsin"/>
    <property type="match status" value="1"/>
</dbReference>
<dbReference type="InterPro" id="IPR049326">
    <property type="entry name" value="Rhodopsin_dom_fungi"/>
</dbReference>
<evidence type="ECO:0000256" key="1">
    <source>
        <dbReference type="ARBA" id="ARBA00004141"/>
    </source>
</evidence>
<dbReference type="Proteomes" id="UP001521116">
    <property type="component" value="Unassembled WGS sequence"/>
</dbReference>
<proteinExistence type="inferred from homology"/>
<protein>
    <recommendedName>
        <fullName evidence="7">Rhodopsin domain-containing protein</fullName>
    </recommendedName>
</protein>
<gene>
    <name evidence="8" type="ORF">SLS56_007128</name>
</gene>
<evidence type="ECO:0000259" key="7">
    <source>
        <dbReference type="Pfam" id="PF20684"/>
    </source>
</evidence>
<keyword evidence="9" id="KW-1185">Reference proteome</keyword>
<name>A0ABR3SNS9_9PEZI</name>
<feature type="domain" description="Rhodopsin" evidence="7">
    <location>
        <begin position="8"/>
        <end position="152"/>
    </location>
</feature>
<evidence type="ECO:0000256" key="6">
    <source>
        <dbReference type="SAM" id="Phobius"/>
    </source>
</evidence>
<dbReference type="EMBL" id="JAJVDC020000089">
    <property type="protein sequence ID" value="KAL1625889.1"/>
    <property type="molecule type" value="Genomic_DNA"/>
</dbReference>
<organism evidence="8 9">
    <name type="scientific">Neofusicoccum ribis</name>
    <dbReference type="NCBI Taxonomy" id="45134"/>
    <lineage>
        <taxon>Eukaryota</taxon>
        <taxon>Fungi</taxon>
        <taxon>Dikarya</taxon>
        <taxon>Ascomycota</taxon>
        <taxon>Pezizomycotina</taxon>
        <taxon>Dothideomycetes</taxon>
        <taxon>Dothideomycetes incertae sedis</taxon>
        <taxon>Botryosphaeriales</taxon>
        <taxon>Botryosphaeriaceae</taxon>
        <taxon>Neofusicoccum</taxon>
    </lineage>
</organism>
<feature type="transmembrane region" description="Helical" evidence="6">
    <location>
        <begin position="61"/>
        <end position="87"/>
    </location>
</feature>
<evidence type="ECO:0000256" key="2">
    <source>
        <dbReference type="ARBA" id="ARBA00022692"/>
    </source>
</evidence>
<evidence type="ECO:0000313" key="9">
    <source>
        <dbReference type="Proteomes" id="UP001521116"/>
    </source>
</evidence>
<evidence type="ECO:0000313" key="8">
    <source>
        <dbReference type="EMBL" id="KAL1625889.1"/>
    </source>
</evidence>
<keyword evidence="2 6" id="KW-0812">Transmembrane</keyword>
<comment type="similarity">
    <text evidence="5">Belongs to the SAT4 family.</text>
</comment>
<feature type="transmembrane region" description="Helical" evidence="6">
    <location>
        <begin position="107"/>
        <end position="127"/>
    </location>
</feature>
<keyword evidence="4 6" id="KW-0472">Membrane</keyword>
<dbReference type="InterPro" id="IPR052337">
    <property type="entry name" value="SAT4-like"/>
</dbReference>
<feature type="transmembrane region" description="Helical" evidence="6">
    <location>
        <begin position="139"/>
        <end position="164"/>
    </location>
</feature>
<evidence type="ECO:0000256" key="4">
    <source>
        <dbReference type="ARBA" id="ARBA00023136"/>
    </source>
</evidence>
<accession>A0ABR3SNS9</accession>